<accession>G5K1R2</accession>
<gene>
    <name evidence="9" type="ORF">STRIC_2320</name>
</gene>
<comment type="caution">
    <text evidence="9">The sequence shown here is derived from an EMBL/GenBank/DDBJ whole genome shotgun (WGS) entry which is preliminary data.</text>
</comment>
<dbReference type="InterPro" id="IPR027417">
    <property type="entry name" value="P-loop_NTPase"/>
</dbReference>
<evidence type="ECO:0000256" key="4">
    <source>
        <dbReference type="ARBA" id="ARBA00022475"/>
    </source>
</evidence>
<keyword evidence="5" id="KW-0997">Cell inner membrane</keyword>
<evidence type="ECO:0000256" key="5">
    <source>
        <dbReference type="ARBA" id="ARBA00022519"/>
    </source>
</evidence>
<organism evidence="9 10">
    <name type="scientific">Streptococcus ictaluri 707-05</name>
    <dbReference type="NCBI Taxonomy" id="764299"/>
    <lineage>
        <taxon>Bacteria</taxon>
        <taxon>Bacillati</taxon>
        <taxon>Bacillota</taxon>
        <taxon>Bacilli</taxon>
        <taxon>Lactobacillales</taxon>
        <taxon>Streptococcaceae</taxon>
        <taxon>Streptococcus</taxon>
    </lineage>
</organism>
<feature type="domain" description="ABC transporter" evidence="8">
    <location>
        <begin position="2"/>
        <end position="192"/>
    </location>
</feature>
<dbReference type="eggNOG" id="COG0444">
    <property type="taxonomic scope" value="Bacteria"/>
</dbReference>
<dbReference type="PANTHER" id="PTHR43297">
    <property type="entry name" value="OLIGOPEPTIDE TRANSPORT ATP-BINDING PROTEIN APPD"/>
    <property type="match status" value="1"/>
</dbReference>
<dbReference type="AlphaFoldDB" id="G5K1R2"/>
<evidence type="ECO:0000256" key="6">
    <source>
        <dbReference type="ARBA" id="ARBA00022967"/>
    </source>
</evidence>
<dbReference type="SUPFAM" id="SSF52540">
    <property type="entry name" value="P-loop containing nucleoside triphosphate hydrolases"/>
    <property type="match status" value="1"/>
</dbReference>
<dbReference type="Proteomes" id="UP000003330">
    <property type="component" value="Unassembled WGS sequence"/>
</dbReference>
<dbReference type="STRING" id="764299.STRIC_2320"/>
<evidence type="ECO:0000313" key="9">
    <source>
        <dbReference type="EMBL" id="EHI69995.1"/>
    </source>
</evidence>
<keyword evidence="4" id="KW-1003">Cell membrane</keyword>
<proteinExistence type="inferred from homology"/>
<dbReference type="Gene3D" id="3.40.50.300">
    <property type="entry name" value="P-loop containing nucleotide triphosphate hydrolases"/>
    <property type="match status" value="1"/>
</dbReference>
<keyword evidence="9" id="KW-0547">Nucleotide-binding</keyword>
<comment type="similarity">
    <text evidence="2">Belongs to the ABC transporter superfamily.</text>
</comment>
<dbReference type="GO" id="GO:0005524">
    <property type="term" value="F:ATP binding"/>
    <property type="evidence" value="ECO:0007669"/>
    <property type="project" value="UniProtKB-KW"/>
</dbReference>
<keyword evidence="6" id="KW-1278">Translocase</keyword>
<reference evidence="9 10" key="1">
    <citation type="journal article" date="2014" name="Int. J. Syst. Evol. Microbiol.">
        <title>Phylogenomics and the dynamic genome evolution of the genus Streptococcus.</title>
        <authorList>
            <consortium name="The Broad Institute Genome Sequencing Platform"/>
            <person name="Richards V.P."/>
            <person name="Palmer S.R."/>
            <person name="Pavinski Bitar P.D."/>
            <person name="Qin X."/>
            <person name="Weinstock G.M."/>
            <person name="Highlander S.K."/>
            <person name="Town C.D."/>
            <person name="Burne R.A."/>
            <person name="Stanhope M.J."/>
        </authorList>
    </citation>
    <scope>NUCLEOTIDE SEQUENCE [LARGE SCALE GENOMIC DNA]</scope>
    <source>
        <strain evidence="9 10">707-05</strain>
    </source>
</reference>
<keyword evidence="9" id="KW-0067">ATP-binding</keyword>
<evidence type="ECO:0000256" key="7">
    <source>
        <dbReference type="ARBA" id="ARBA00023136"/>
    </source>
</evidence>
<dbReference type="EMBL" id="AEUX02000005">
    <property type="protein sequence ID" value="EHI69995.1"/>
    <property type="molecule type" value="Genomic_DNA"/>
</dbReference>
<evidence type="ECO:0000259" key="8">
    <source>
        <dbReference type="PROSITE" id="PS50893"/>
    </source>
</evidence>
<dbReference type="InterPro" id="IPR003439">
    <property type="entry name" value="ABC_transporter-like_ATP-bd"/>
</dbReference>
<dbReference type="InterPro" id="IPR017871">
    <property type="entry name" value="ABC_transporter-like_CS"/>
</dbReference>
<dbReference type="GO" id="GO:0016887">
    <property type="term" value="F:ATP hydrolysis activity"/>
    <property type="evidence" value="ECO:0007669"/>
    <property type="project" value="InterPro"/>
</dbReference>
<evidence type="ECO:0000256" key="2">
    <source>
        <dbReference type="ARBA" id="ARBA00005417"/>
    </source>
</evidence>
<protein>
    <submittedName>
        <fullName evidence="9">ABC transporter, ATP-binding protein</fullName>
    </submittedName>
</protein>
<evidence type="ECO:0000256" key="3">
    <source>
        <dbReference type="ARBA" id="ARBA00022448"/>
    </source>
</evidence>
<evidence type="ECO:0000256" key="1">
    <source>
        <dbReference type="ARBA" id="ARBA00004370"/>
    </source>
</evidence>
<keyword evidence="7" id="KW-0472">Membrane</keyword>
<name>G5K1R2_9STRE</name>
<dbReference type="PROSITE" id="PS50893">
    <property type="entry name" value="ABC_TRANSPORTER_2"/>
    <property type="match status" value="1"/>
</dbReference>
<keyword evidence="10" id="KW-1185">Reference proteome</keyword>
<dbReference type="PROSITE" id="PS00211">
    <property type="entry name" value="ABC_TRANSPORTER_1"/>
    <property type="match status" value="1"/>
</dbReference>
<sequence>MTLKGDIHYQGINLRQLTSKEWQKIRGRRIAYLVQNPMAMFNPFQKIGSHVLETTLSHEQKSKKACLTQVLDWMQRLGLQDADALFKKYPFELSGGMLQRVMLAIILCLDPQMIILDEPTSALDCHNCSNLFTILKELQDRGKTLITVTHDFQLAQALGGQLMVINKGHIVEQGLTEAVFSQPKEAYTKSLLNQSRIWGEISYASL</sequence>
<dbReference type="InterPro" id="IPR050388">
    <property type="entry name" value="ABC_Ni/Peptide_Import"/>
</dbReference>
<dbReference type="PANTHER" id="PTHR43297:SF14">
    <property type="entry name" value="ATPASE AAA-TYPE CORE DOMAIN-CONTAINING PROTEIN"/>
    <property type="match status" value="1"/>
</dbReference>
<comment type="subcellular location">
    <subcellularLocation>
        <location evidence="1">Membrane</location>
    </subcellularLocation>
</comment>
<evidence type="ECO:0000313" key="10">
    <source>
        <dbReference type="Proteomes" id="UP000003330"/>
    </source>
</evidence>
<dbReference type="GO" id="GO:0016020">
    <property type="term" value="C:membrane"/>
    <property type="evidence" value="ECO:0007669"/>
    <property type="project" value="UniProtKB-SubCell"/>
</dbReference>
<dbReference type="Pfam" id="PF00005">
    <property type="entry name" value="ABC_tran"/>
    <property type="match status" value="1"/>
</dbReference>
<keyword evidence="3" id="KW-0813">Transport</keyword>